<organism evidence="1 2">
    <name type="scientific">Streptomyces turgidiscabies</name>
    <dbReference type="NCBI Taxonomy" id="85558"/>
    <lineage>
        <taxon>Bacteria</taxon>
        <taxon>Bacillati</taxon>
        <taxon>Actinomycetota</taxon>
        <taxon>Actinomycetes</taxon>
        <taxon>Kitasatosporales</taxon>
        <taxon>Streptomycetaceae</taxon>
        <taxon>Streptomyces</taxon>
    </lineage>
</organism>
<evidence type="ECO:0000313" key="2">
    <source>
        <dbReference type="Proteomes" id="UP001223072"/>
    </source>
</evidence>
<accession>A0ABU0RMZ0</accession>
<comment type="caution">
    <text evidence="1">The sequence shown here is derived from an EMBL/GenBank/DDBJ whole genome shotgun (WGS) entry which is preliminary data.</text>
</comment>
<protein>
    <submittedName>
        <fullName evidence="1">Uncharacterized protein</fullName>
    </submittedName>
</protein>
<keyword evidence="2" id="KW-1185">Reference proteome</keyword>
<proteinExistence type="predicted"/>
<dbReference type="Proteomes" id="UP001223072">
    <property type="component" value="Unassembled WGS sequence"/>
</dbReference>
<gene>
    <name evidence="1" type="ORF">QFZ49_003292</name>
</gene>
<sequence length="331" mass="37361">MQEAIIGGLGTIIGALIGAWAAAKARTPSKAKVNFVDATLSVPDNLEPAERAILRGDLPEIILDIKLLNSGGQPAYVHALELTISDVTYDEDMLELPQSWFPQGLRLRLTSRQEPTAFYEVDPYARGLGHPGQSRDVVVSKPLSQEVKPGALERVFLLVPQPSHGRRAPVSFEARVKITYNATRTVEFDKVLRAPLLRHPRWKIVDEIRSHLQSQLAWCEESWSPREQEFLTEDLEQLFPSEQERLRRRRELGLEPGSRRLLKWAGLPTEPRKAVRGYLDSYEQRLRDLADVYSKTDNASSEEAVRLQEAIAVIPRLRGELGVRDATPRPQ</sequence>
<dbReference type="RefSeq" id="WP_307627175.1">
    <property type="nucleotide sequence ID" value="NZ_JAUSZS010000004.1"/>
</dbReference>
<name>A0ABU0RMZ0_9ACTN</name>
<reference evidence="1 2" key="1">
    <citation type="submission" date="2023-07" db="EMBL/GenBank/DDBJ databases">
        <title>Comparative genomics of wheat-associated soil bacteria to identify genetic determinants of phenazine resistance.</title>
        <authorList>
            <person name="Mouncey N."/>
        </authorList>
    </citation>
    <scope>NUCLEOTIDE SEQUENCE [LARGE SCALE GENOMIC DNA]</scope>
    <source>
        <strain evidence="1 2">W2I16</strain>
    </source>
</reference>
<evidence type="ECO:0000313" key="1">
    <source>
        <dbReference type="EMBL" id="MDQ0933352.1"/>
    </source>
</evidence>
<dbReference type="EMBL" id="JAUSZS010000004">
    <property type="protein sequence ID" value="MDQ0933352.1"/>
    <property type="molecule type" value="Genomic_DNA"/>
</dbReference>